<reference evidence="6 7" key="1">
    <citation type="submission" date="2024-02" db="EMBL/GenBank/DDBJ databases">
        <title>Genome analysis and characterization of Microbaculum marinisediminis sp. nov., isolated from marine sediment.</title>
        <authorList>
            <person name="Du Z.-J."/>
            <person name="Ye Y.-Q."/>
            <person name="Zhang Z.-R."/>
            <person name="Yuan S.-M."/>
            <person name="Zhang X.-Y."/>
        </authorList>
    </citation>
    <scope>NUCLEOTIDE SEQUENCE [LARGE SCALE GENOMIC DNA]</scope>
    <source>
        <strain evidence="6 7">SDUM1044001</strain>
    </source>
</reference>
<evidence type="ECO:0000259" key="5">
    <source>
        <dbReference type="PROSITE" id="PS50949"/>
    </source>
</evidence>
<dbReference type="GO" id="GO:0003700">
    <property type="term" value="F:DNA-binding transcription factor activity"/>
    <property type="evidence" value="ECO:0007669"/>
    <property type="project" value="InterPro"/>
</dbReference>
<dbReference type="AlphaFoldDB" id="A0AAW9RNL9"/>
<name>A0AAW9RNL9_9HYPH</name>
<evidence type="ECO:0000256" key="3">
    <source>
        <dbReference type="ARBA" id="ARBA00023163"/>
    </source>
</evidence>
<dbReference type="InterPro" id="IPR036388">
    <property type="entry name" value="WH-like_DNA-bd_sf"/>
</dbReference>
<evidence type="ECO:0000256" key="1">
    <source>
        <dbReference type="ARBA" id="ARBA00023015"/>
    </source>
</evidence>
<dbReference type="SUPFAM" id="SSF46785">
    <property type="entry name" value="Winged helix' DNA-binding domain"/>
    <property type="match status" value="1"/>
</dbReference>
<dbReference type="InterPro" id="IPR011711">
    <property type="entry name" value="GntR_C"/>
</dbReference>
<evidence type="ECO:0000313" key="6">
    <source>
        <dbReference type="EMBL" id="MEJ8570493.1"/>
    </source>
</evidence>
<evidence type="ECO:0000256" key="4">
    <source>
        <dbReference type="SAM" id="MobiDB-lite"/>
    </source>
</evidence>
<evidence type="ECO:0000256" key="2">
    <source>
        <dbReference type="ARBA" id="ARBA00023125"/>
    </source>
</evidence>
<dbReference type="SUPFAM" id="SSF48008">
    <property type="entry name" value="GntR ligand-binding domain-like"/>
    <property type="match status" value="1"/>
</dbReference>
<evidence type="ECO:0000313" key="7">
    <source>
        <dbReference type="Proteomes" id="UP001378188"/>
    </source>
</evidence>
<comment type="caution">
    <text evidence="6">The sequence shown here is derived from an EMBL/GenBank/DDBJ whole genome shotgun (WGS) entry which is preliminary data.</text>
</comment>
<accession>A0AAW9RNL9</accession>
<dbReference type="Gene3D" id="1.20.120.530">
    <property type="entry name" value="GntR ligand-binding domain-like"/>
    <property type="match status" value="1"/>
</dbReference>
<dbReference type="InterPro" id="IPR000524">
    <property type="entry name" value="Tscrpt_reg_HTH_GntR"/>
</dbReference>
<keyword evidence="7" id="KW-1185">Reference proteome</keyword>
<dbReference type="SMART" id="SM00895">
    <property type="entry name" value="FCD"/>
    <property type="match status" value="1"/>
</dbReference>
<dbReference type="PROSITE" id="PS50949">
    <property type="entry name" value="HTH_GNTR"/>
    <property type="match status" value="1"/>
</dbReference>
<dbReference type="SMART" id="SM00345">
    <property type="entry name" value="HTH_GNTR"/>
    <property type="match status" value="1"/>
</dbReference>
<dbReference type="Pfam" id="PF00392">
    <property type="entry name" value="GntR"/>
    <property type="match status" value="1"/>
</dbReference>
<dbReference type="PANTHER" id="PTHR43537:SF45">
    <property type="entry name" value="GNTR FAMILY REGULATORY PROTEIN"/>
    <property type="match status" value="1"/>
</dbReference>
<dbReference type="GO" id="GO:0003677">
    <property type="term" value="F:DNA binding"/>
    <property type="evidence" value="ECO:0007669"/>
    <property type="project" value="UniProtKB-KW"/>
</dbReference>
<dbReference type="Proteomes" id="UP001378188">
    <property type="component" value="Unassembled WGS sequence"/>
</dbReference>
<keyword evidence="2" id="KW-0238">DNA-binding</keyword>
<dbReference type="Gene3D" id="1.10.10.10">
    <property type="entry name" value="Winged helix-like DNA-binding domain superfamily/Winged helix DNA-binding domain"/>
    <property type="match status" value="1"/>
</dbReference>
<sequence>MSLEGVGQELPGETAPNAPGRQSDQAFSQIHHAIVRCELAPGETITEASLAERFGLKRAAARAAVDRLSVMGLLAPVRRRGYLVKPITLRDVNDLYQLREVIESAAVRLAAGHVNEDHLRRLARVCTAGYEPGDPESIARFLQANTEFHLVIASAAGNERMVNVLAQILNEMERLFHFGLPRRDRTAELRERHQAMIDALAAGDADTAERINREGLARSKAMVVDALMSTDAMLDVSIGGEAVRR</sequence>
<feature type="domain" description="HTH gntR-type" evidence="5">
    <location>
        <begin position="20"/>
        <end position="87"/>
    </location>
</feature>
<keyword evidence="1" id="KW-0805">Transcription regulation</keyword>
<dbReference type="Pfam" id="PF07729">
    <property type="entry name" value="FCD"/>
    <property type="match status" value="1"/>
</dbReference>
<proteinExistence type="predicted"/>
<dbReference type="InterPro" id="IPR036390">
    <property type="entry name" value="WH_DNA-bd_sf"/>
</dbReference>
<dbReference type="PANTHER" id="PTHR43537">
    <property type="entry name" value="TRANSCRIPTIONAL REGULATOR, GNTR FAMILY"/>
    <property type="match status" value="1"/>
</dbReference>
<organism evidence="6 7">
    <name type="scientific">Microbaculum marinum</name>
    <dbReference type="NCBI Taxonomy" id="1764581"/>
    <lineage>
        <taxon>Bacteria</taxon>
        <taxon>Pseudomonadati</taxon>
        <taxon>Pseudomonadota</taxon>
        <taxon>Alphaproteobacteria</taxon>
        <taxon>Hyphomicrobiales</taxon>
        <taxon>Tepidamorphaceae</taxon>
        <taxon>Microbaculum</taxon>
    </lineage>
</organism>
<dbReference type="EMBL" id="JAZHOF010000001">
    <property type="protein sequence ID" value="MEJ8570493.1"/>
    <property type="molecule type" value="Genomic_DNA"/>
</dbReference>
<gene>
    <name evidence="6" type="ORF">V3328_03360</name>
</gene>
<dbReference type="RefSeq" id="WP_340328221.1">
    <property type="nucleotide sequence ID" value="NZ_JAZHOF010000001.1"/>
</dbReference>
<dbReference type="InterPro" id="IPR008920">
    <property type="entry name" value="TF_FadR/GntR_C"/>
</dbReference>
<feature type="region of interest" description="Disordered" evidence="4">
    <location>
        <begin position="1"/>
        <end position="23"/>
    </location>
</feature>
<keyword evidence="3" id="KW-0804">Transcription</keyword>
<protein>
    <submittedName>
        <fullName evidence="6">GntR family transcriptional regulator</fullName>
    </submittedName>
</protein>